<proteinExistence type="predicted"/>
<protein>
    <submittedName>
        <fullName evidence="1">5491_t:CDS:1</fullName>
    </submittedName>
</protein>
<name>A0ACA9KPY9_9GLOM</name>
<dbReference type="EMBL" id="CAJVPW010001544">
    <property type="protein sequence ID" value="CAG8486601.1"/>
    <property type="molecule type" value="Genomic_DNA"/>
</dbReference>
<reference evidence="1" key="1">
    <citation type="submission" date="2021-06" db="EMBL/GenBank/DDBJ databases">
        <authorList>
            <person name="Kallberg Y."/>
            <person name="Tangrot J."/>
            <person name="Rosling A."/>
        </authorList>
    </citation>
    <scope>NUCLEOTIDE SEQUENCE</scope>
    <source>
        <strain evidence="1">28 12/20/2015</strain>
    </source>
</reference>
<sequence>MVKASEWLEKIPKEKRGEITGICIHKQCLYGHIIYNYNCNNCKIENYCYSGAPNYQFFNTTLEGGDLGLNDFVTLQQLQIYGIGQDRNQQHTLDSLTIDKCIKLTNLTINYMTLKVLNVEANINLQDVNLNYNHLDNLSLGRKINLRNISLKNNKRLTLYDDTDKTIIRLKGQVETLIKHILNEENLKQLKLTAHKFAKENFEHQKELTKSKLDKHDQILFNVLFGDSNASDEVKQRLSDLLGEKEIDNLVVQNEKIKDYEKKEREN</sequence>
<gene>
    <name evidence="1" type="ORF">SPELUC_LOCUS2366</name>
</gene>
<dbReference type="Proteomes" id="UP000789366">
    <property type="component" value="Unassembled WGS sequence"/>
</dbReference>
<comment type="caution">
    <text evidence="1">The sequence shown here is derived from an EMBL/GenBank/DDBJ whole genome shotgun (WGS) entry which is preliminary data.</text>
</comment>
<evidence type="ECO:0000313" key="1">
    <source>
        <dbReference type="EMBL" id="CAG8486601.1"/>
    </source>
</evidence>
<keyword evidence="2" id="KW-1185">Reference proteome</keyword>
<evidence type="ECO:0000313" key="2">
    <source>
        <dbReference type="Proteomes" id="UP000789366"/>
    </source>
</evidence>
<organism evidence="1 2">
    <name type="scientific">Cetraspora pellucida</name>
    <dbReference type="NCBI Taxonomy" id="1433469"/>
    <lineage>
        <taxon>Eukaryota</taxon>
        <taxon>Fungi</taxon>
        <taxon>Fungi incertae sedis</taxon>
        <taxon>Mucoromycota</taxon>
        <taxon>Glomeromycotina</taxon>
        <taxon>Glomeromycetes</taxon>
        <taxon>Diversisporales</taxon>
        <taxon>Gigasporaceae</taxon>
        <taxon>Cetraspora</taxon>
    </lineage>
</organism>
<accession>A0ACA9KPY9</accession>